<evidence type="ECO:0000259" key="1">
    <source>
        <dbReference type="Pfam" id="PF00135"/>
    </source>
</evidence>
<evidence type="ECO:0000313" key="2">
    <source>
        <dbReference type="EMBL" id="OIW26278.1"/>
    </source>
</evidence>
<protein>
    <submittedName>
        <fullName evidence="2">Alpha/beta-hydrolase</fullName>
    </submittedName>
</protein>
<name>A0A1J7IFP0_9PEZI</name>
<reference evidence="2 3" key="1">
    <citation type="submission" date="2016-10" db="EMBL/GenBank/DDBJ databases">
        <title>Draft genome sequence of Coniochaeta ligniaria NRRL30616, a lignocellulolytic fungus for bioabatement of inhibitors in plant biomass hydrolysates.</title>
        <authorList>
            <consortium name="DOE Joint Genome Institute"/>
            <person name="Jimenez D.J."/>
            <person name="Hector R.E."/>
            <person name="Riley R."/>
            <person name="Sun H."/>
            <person name="Grigoriev I.V."/>
            <person name="Van Elsas J.D."/>
            <person name="Nichols N.N."/>
        </authorList>
    </citation>
    <scope>NUCLEOTIDE SEQUENCE [LARGE SCALE GENOMIC DNA]</scope>
    <source>
        <strain evidence="2 3">NRRL 30616</strain>
    </source>
</reference>
<dbReference type="Proteomes" id="UP000182658">
    <property type="component" value="Unassembled WGS sequence"/>
</dbReference>
<dbReference type="PANTHER" id="PTHR11559">
    <property type="entry name" value="CARBOXYLESTERASE"/>
    <property type="match status" value="1"/>
</dbReference>
<dbReference type="OrthoDB" id="3200163at2759"/>
<dbReference type="Gene3D" id="3.40.50.1820">
    <property type="entry name" value="alpha/beta hydrolase"/>
    <property type="match status" value="1"/>
</dbReference>
<evidence type="ECO:0000313" key="3">
    <source>
        <dbReference type="Proteomes" id="UP000182658"/>
    </source>
</evidence>
<dbReference type="EMBL" id="KV875100">
    <property type="protein sequence ID" value="OIW26278.1"/>
    <property type="molecule type" value="Genomic_DNA"/>
</dbReference>
<dbReference type="AlphaFoldDB" id="A0A1J7IFP0"/>
<dbReference type="STRING" id="1408157.A0A1J7IFP0"/>
<dbReference type="InterPro" id="IPR050309">
    <property type="entry name" value="Type-B_Carboxylest/Lipase"/>
</dbReference>
<keyword evidence="2" id="KW-0378">Hydrolase</keyword>
<dbReference type="Pfam" id="PF00135">
    <property type="entry name" value="COesterase"/>
    <property type="match status" value="1"/>
</dbReference>
<organism evidence="2 3">
    <name type="scientific">Coniochaeta ligniaria NRRL 30616</name>
    <dbReference type="NCBI Taxonomy" id="1408157"/>
    <lineage>
        <taxon>Eukaryota</taxon>
        <taxon>Fungi</taxon>
        <taxon>Dikarya</taxon>
        <taxon>Ascomycota</taxon>
        <taxon>Pezizomycotina</taxon>
        <taxon>Sordariomycetes</taxon>
        <taxon>Sordariomycetidae</taxon>
        <taxon>Coniochaetales</taxon>
        <taxon>Coniochaetaceae</taxon>
        <taxon>Coniochaeta</taxon>
    </lineage>
</organism>
<sequence>MAPETVSLQHPAIGSIKGIRHSSQVEEYLGIKYATLTDRFARGTLVESYASSVDATAHGPLPVANPQNCDLEQLLLQHELPHPAYSFSDKECLTLNVTAPNAEIRAKAGKPLPVLVYVHGGGYVTGSANWPQWELAKLVELSIEHGSPIIAVGINYRLGPFGFLTSGVMREAGYLPNNGLHDQKLGFRWVQKHIAGFGGDVKAMTYFGCSIGAASGFVHLQSEEPLFQRIAAWGGSGLMQPLPLGVAEVGYNMVVKALGLESLAPAEQIKQLVKIPQDEFEAKCRDVHAPYMAWVDDDIVHTVPTYSGIADSAGLKKVFPGVNWCPTVWMGSCSLDGAIFLVTALAGRQDDLPQALKRCISTALSGHADIIPQLISLYGLDSASSAKEKTIAVANFSTDVGFAQAAEASAQAWHSSTGTALLSHFTCPNPWDGGWKGYATHGLDAAFVLQNFNQFLSAGQKACAERMGRDMVDFVAGRDKLPWVGAEGGREIVYHADAGSDESKIVSSEEAAKSARRQELEKIVGGRAEVLDRLMDALGMLLSGQ</sequence>
<keyword evidence="3" id="KW-1185">Reference proteome</keyword>
<dbReference type="GO" id="GO:0016787">
    <property type="term" value="F:hydrolase activity"/>
    <property type="evidence" value="ECO:0007669"/>
    <property type="project" value="UniProtKB-KW"/>
</dbReference>
<feature type="domain" description="Carboxylesterase type B" evidence="1">
    <location>
        <begin position="14"/>
        <end position="474"/>
    </location>
</feature>
<dbReference type="SUPFAM" id="SSF53474">
    <property type="entry name" value="alpha/beta-Hydrolases"/>
    <property type="match status" value="1"/>
</dbReference>
<accession>A0A1J7IFP0</accession>
<dbReference type="InterPro" id="IPR002018">
    <property type="entry name" value="CarbesteraseB"/>
</dbReference>
<dbReference type="InterPro" id="IPR029058">
    <property type="entry name" value="AB_hydrolase_fold"/>
</dbReference>
<dbReference type="InParanoid" id="A0A1J7IFP0"/>
<proteinExistence type="predicted"/>
<gene>
    <name evidence="2" type="ORF">CONLIGDRAFT_581794</name>
</gene>